<keyword evidence="3" id="KW-0378">Hydrolase</keyword>
<reference evidence="7" key="3">
    <citation type="submission" date="2025-09" db="UniProtKB">
        <authorList>
            <consortium name="Ensembl"/>
        </authorList>
    </citation>
    <scope>IDENTIFICATION</scope>
</reference>
<evidence type="ECO:0000256" key="5">
    <source>
        <dbReference type="SAM" id="MobiDB-lite"/>
    </source>
</evidence>
<dbReference type="GO" id="GO:0000070">
    <property type="term" value="P:mitotic sister chromatid segregation"/>
    <property type="evidence" value="ECO:0007669"/>
    <property type="project" value="Ensembl"/>
</dbReference>
<gene>
    <name evidence="7" type="primary">ESPL1</name>
</gene>
<dbReference type="PROSITE" id="PS51700">
    <property type="entry name" value="SEPARIN"/>
    <property type="match status" value="1"/>
</dbReference>
<dbReference type="PANTHER" id="PTHR12792">
    <property type="entry name" value="EXTRA SPINDLE POLES 1-RELATED"/>
    <property type="match status" value="1"/>
</dbReference>
<dbReference type="GO" id="GO:0006508">
    <property type="term" value="P:proteolysis"/>
    <property type="evidence" value="ECO:0007669"/>
    <property type="project" value="InterPro"/>
</dbReference>
<name>G3VPI8_SARHA</name>
<dbReference type="GeneTree" id="ENSGT00390000004990"/>
<dbReference type="Ensembl" id="ENSSHAT00000005143.2">
    <property type="protein sequence ID" value="ENSSHAP00000005093.2"/>
    <property type="gene ID" value="ENSSHAG00000004455.2"/>
</dbReference>
<dbReference type="Pfam" id="PF03568">
    <property type="entry name" value="Separin_C"/>
    <property type="match status" value="1"/>
</dbReference>
<feature type="compositionally biased region" description="Low complexity" evidence="5">
    <location>
        <begin position="1319"/>
        <end position="1333"/>
    </location>
</feature>
<dbReference type="GO" id="GO:0004197">
    <property type="term" value="F:cysteine-type endopeptidase activity"/>
    <property type="evidence" value="ECO:0007669"/>
    <property type="project" value="InterPro"/>
</dbReference>
<keyword evidence="4" id="KW-0159">Chromosome partition</keyword>
<dbReference type="InParanoid" id="G3VPI8"/>
<accession>G3VPI8</accession>
<sequence>MHCDHTPVNCFCKMGQIRLKFIWAMRNFKGADFGKWMSNQEQTKVLLAELKEFLSRPLESPTGRSLATQQRLACDGILRACNQQVVAGLASPEHLSSLLELVEMACDGYLTATPHRSPLYLERILFVLLRNISAQVSPKAVHRLIQSLHACLVQHVPVTTNQDYETIARGAFSLLWKRADAAEDQHSAFSVRLWALSFLVLLENESTPCKFPHFSSPTACQAEAACRLFEANGHPLSEADTCFLNEQLSTRVIKVLVGEEAGPSCALSPRRALCLLELTLERCRRLCLHRCCDEATRAVQEAQGYLGNTDLAPSLQLCQLGVELQRLLPGALGVVGELLSKAAATLDFGVQGPSSSLRALSEACQFIFSVLENDTLKKHDSDTVLGFSAFLGKYCHLLRQLRDNPPVDCPKQQQVLTQMHFHGFQLYTKMVYDFFNGSKITELTDLTQLGESCRHAVVWMLEALEGLKDQEQTEYLGITACCTSHLAYRFYSQKLYAEASSVTEPFCQKMGLAKPGTYSGLLPERLHKCFRLHVESLKRLGQLAQGCKMVVLWLMALRPHTVEQMAEPIGFWIRVKMDAAKVGDKELQLKTLRDSLTGWSPEVLTPLLVEELRGYKAVRADTAQERFNIICDLLELSTEETPAGAWARATHLVELAQVLCYYDFAQHADCSALDAVQEALKLLESVQPESQVTDQFLDDKAQALLWLYICTLEAKMQKGIEQDLRTKSQPNLIELETNDLNYEDKIQNDHFLYSSLAFNLAADTAHSKCLDQALALWKKMLTKGQVPMVRCLPQTTSSLQILAALCQMLGKPLQALETYLLLHTLSENLKDYIRAASASCHITRILLTLDCPSYAQVYLKEAESSLQLSDHSSDGYLLLSQTCVLLRSQLYYIHKKVAEGLSLLLSVLRDSALQKPSKAWYLLRVQAMQLVAVYLSLPSSSLSVQQWEQLYSQGWQTSEIALIESHKLLRSIIILLMGRDVLSLQRTAGETVFLDYGENLIQKWLVLAEVLGCSEKLVTLLGRLGTVSEAKAFCLEALRLTLKLQCLRRCALFLVLKGELELARNDLDLCHSDLEQVLFLLQSDTEFEGITQPRDKAKKIHPQKGQQQSQVLSCSELLEEEPFLKGPALQLVATVDKDPGPSISSPVLKTKPQPCPAFLSHLSACNCTLCTDPALLAVCLRWLLASAGVEFSSGNRAKGLDLLQSVLKRCPEATDCLAQVLQAILSQEVPPSPAPRFLEDLIAQAYTRLALEGINHPPTKGLWAILETGLNFVASRTPHLDHWHASLLVAKALASISNLSCFTTQLFGNTWPWQPPVGKLSQTSKSSKNQSQKLTEEKSKQMVSNDPSLHSTSLESLDEKLPAVLRPMGRPCTPKQPGPAGPHMPFTVFDEELSVQSKPELMKAPRVRCRTQTRLKVNFSDDEDSIPSVRLAEKPKRGRAASRGRGRGRGSRVSRLKTNNKGAPAGFKDQFTSGSHSRKATVEEHVPQRALRRQTKLDVEFMRTIREEHKTDQLDMSFEILQDSDEEGMVSGGQKWMPLWHEIAEGECEVVRRDAGKEVPSVLAPEKRESHKQRGTRSRLVSAPATFGFSTLDSVYESLSTAFRCISHCPPSGLHAQLCRLLALCVGSRDPYATAFFVTESVSITSRHQLLTSLHRQLHKAQKQQTVDLTEQFQGLNLQEEPKGVPFNRLQHLFSFRTPRPGCFPQPEKESFLELLAQIPSGVTVCVLALVSLQNGTVGDTLLLTRLEKNTPPVTIQIPTAQTKMPLSLALGEFDAIQKEQKENSSCTEKSKWWATRLKLDRRMEDLITSLEKHILGCWKMMLVPFTGNPSLTQEASSLKDSLGQCGWKSPDPTLLQVVLGAAHTLSPQDVQALANGLCQAQPEKAQELLQEAIERWKGQTGESNGHLVLVLDKDLQKLPWENIPSLRAQPVTRLPSLRFLLSYSLIRETQASSVLNRGVNPQNTFYILNPQNNLGGTEDRFRARFCSEAGWKGLVGEAPSQEQVQAALTEHDLYIYAGHGAGASFLDGQTIQRLSCRAVALLFGCSSAALAVHGNLEGAGIVLKYMIAGCPLFLGNLWDVTDREIDRYTEALLQGWLEAGSGAPLLSYIIQARQAPRLKYLIGAAPVAYGLPVSLQ</sequence>
<dbReference type="FunCoup" id="G3VPI8">
    <property type="interactions" value="1305"/>
</dbReference>
<protein>
    <recommendedName>
        <fullName evidence="2">separase</fullName>
        <ecNumber evidence="2">3.4.22.49</ecNumber>
    </recommendedName>
</protein>
<feature type="compositionally biased region" description="Polar residues" evidence="5">
    <location>
        <begin position="1341"/>
        <end position="1355"/>
    </location>
</feature>
<evidence type="ECO:0000313" key="8">
    <source>
        <dbReference type="Proteomes" id="UP000007648"/>
    </source>
</evidence>
<dbReference type="GO" id="GO:0005737">
    <property type="term" value="C:cytoplasm"/>
    <property type="evidence" value="ECO:0007669"/>
    <property type="project" value="TreeGrafter"/>
</dbReference>
<dbReference type="InterPro" id="IPR005314">
    <property type="entry name" value="Peptidase_C50"/>
</dbReference>
<evidence type="ECO:0000256" key="1">
    <source>
        <dbReference type="ARBA" id="ARBA00000451"/>
    </source>
</evidence>
<dbReference type="STRING" id="9305.ENSSHAP00000005093"/>
<feature type="domain" description="Peptidase C50" evidence="6">
    <location>
        <begin position="1962"/>
        <end position="2057"/>
    </location>
</feature>
<feature type="region of interest" description="Disordered" evidence="5">
    <location>
        <begin position="1318"/>
        <end position="1355"/>
    </location>
</feature>
<evidence type="ECO:0000256" key="4">
    <source>
        <dbReference type="ARBA" id="ARBA00022829"/>
    </source>
</evidence>
<comment type="catalytic activity">
    <reaction evidence="1">
        <text>All bonds known to be hydrolyzed by this endopeptidase have arginine in P1 and an acidic residue in P4. P6 is often occupied by an acidic residue or by a hydroxy-amino-acid residue, the phosphorylation of which enhances cleavage.</text>
        <dbReference type="EC" id="3.4.22.49"/>
    </reaction>
</comment>
<dbReference type="GO" id="GO:0051307">
    <property type="term" value="P:meiotic chromosome separation"/>
    <property type="evidence" value="ECO:0007669"/>
    <property type="project" value="TreeGrafter"/>
</dbReference>
<feature type="region of interest" description="Disordered" evidence="5">
    <location>
        <begin position="1422"/>
        <end position="1489"/>
    </location>
</feature>
<dbReference type="GO" id="GO:0005813">
    <property type="term" value="C:centrosome"/>
    <property type="evidence" value="ECO:0007669"/>
    <property type="project" value="Ensembl"/>
</dbReference>
<evidence type="ECO:0000313" key="7">
    <source>
        <dbReference type="Ensembl" id="ENSSHAP00000005093.2"/>
    </source>
</evidence>
<dbReference type="eggNOG" id="KOG1849">
    <property type="taxonomic scope" value="Eukaryota"/>
</dbReference>
<dbReference type="EC" id="3.4.22.49" evidence="2"/>
<dbReference type="PANTHER" id="PTHR12792:SF0">
    <property type="entry name" value="SEPARIN"/>
    <property type="match status" value="1"/>
</dbReference>
<evidence type="ECO:0000256" key="3">
    <source>
        <dbReference type="ARBA" id="ARBA00022801"/>
    </source>
</evidence>
<dbReference type="Proteomes" id="UP000007648">
    <property type="component" value="Unassembled WGS sequence"/>
</dbReference>
<reference evidence="7" key="2">
    <citation type="submission" date="2025-08" db="UniProtKB">
        <authorList>
            <consortium name="Ensembl"/>
        </authorList>
    </citation>
    <scope>IDENTIFICATION</scope>
</reference>
<proteinExistence type="predicted"/>
<evidence type="ECO:0000256" key="2">
    <source>
        <dbReference type="ARBA" id="ARBA00012489"/>
    </source>
</evidence>
<dbReference type="InterPro" id="IPR030397">
    <property type="entry name" value="SEPARIN_core_dom"/>
</dbReference>
<feature type="compositionally biased region" description="Basic residues" evidence="5">
    <location>
        <begin position="1436"/>
        <end position="1455"/>
    </location>
</feature>
<organism evidence="7 8">
    <name type="scientific">Sarcophilus harrisii</name>
    <name type="common">Tasmanian devil</name>
    <name type="synonym">Sarcophilus laniarius</name>
    <dbReference type="NCBI Taxonomy" id="9305"/>
    <lineage>
        <taxon>Eukaryota</taxon>
        <taxon>Metazoa</taxon>
        <taxon>Chordata</taxon>
        <taxon>Craniata</taxon>
        <taxon>Vertebrata</taxon>
        <taxon>Euteleostomi</taxon>
        <taxon>Mammalia</taxon>
        <taxon>Metatheria</taxon>
        <taxon>Dasyuromorphia</taxon>
        <taxon>Dasyuridae</taxon>
        <taxon>Sarcophilus</taxon>
    </lineage>
</organism>
<keyword evidence="8" id="KW-1185">Reference proteome</keyword>
<dbReference type="HOGENOM" id="CLU_001558_0_0_1"/>
<reference evidence="7 8" key="1">
    <citation type="journal article" date="2011" name="Proc. Natl. Acad. Sci. U.S.A.">
        <title>Genetic diversity and population structure of the endangered marsupial Sarcophilus harrisii (Tasmanian devil).</title>
        <authorList>
            <person name="Miller W."/>
            <person name="Hayes V.M."/>
            <person name="Ratan A."/>
            <person name="Petersen D.C."/>
            <person name="Wittekindt N.E."/>
            <person name="Miller J."/>
            <person name="Walenz B."/>
            <person name="Knight J."/>
            <person name="Qi J."/>
            <person name="Zhao F."/>
            <person name="Wang Q."/>
            <person name="Bedoya-Reina O.C."/>
            <person name="Katiyar N."/>
            <person name="Tomsho L.P."/>
            <person name="Kasson L.M."/>
            <person name="Hardie R.A."/>
            <person name="Woodbridge P."/>
            <person name="Tindall E.A."/>
            <person name="Bertelsen M.F."/>
            <person name="Dixon D."/>
            <person name="Pyecroft S."/>
            <person name="Helgen K.M."/>
            <person name="Lesk A.M."/>
            <person name="Pringle T.H."/>
            <person name="Patterson N."/>
            <person name="Zhang Y."/>
            <person name="Kreiss A."/>
            <person name="Woods G.M."/>
            <person name="Jones M.E."/>
            <person name="Schuster S.C."/>
        </authorList>
    </citation>
    <scope>NUCLEOTIDE SEQUENCE [LARGE SCALE GENOMIC DNA]</scope>
</reference>
<evidence type="ECO:0000259" key="6">
    <source>
        <dbReference type="PROSITE" id="PS51700"/>
    </source>
</evidence>
<dbReference type="GO" id="GO:0005634">
    <property type="term" value="C:nucleus"/>
    <property type="evidence" value="ECO:0007669"/>
    <property type="project" value="InterPro"/>
</dbReference>
<dbReference type="GO" id="GO:0072686">
    <property type="term" value="C:mitotic spindle"/>
    <property type="evidence" value="ECO:0007669"/>
    <property type="project" value="TreeGrafter"/>
</dbReference>